<evidence type="ECO:0000259" key="9">
    <source>
        <dbReference type="PROSITE" id="PS50109"/>
    </source>
</evidence>
<dbReference type="Pfam" id="PF02518">
    <property type="entry name" value="HATPase_c"/>
    <property type="match status" value="1"/>
</dbReference>
<dbReference type="OrthoDB" id="9815750at2"/>
<evidence type="ECO:0000256" key="7">
    <source>
        <dbReference type="ARBA" id="ARBA00022840"/>
    </source>
</evidence>
<protein>
    <recommendedName>
        <fullName evidence="2">histidine kinase</fullName>
        <ecNumber evidence="2">2.7.13.3</ecNumber>
    </recommendedName>
</protein>
<comment type="catalytic activity">
    <reaction evidence="1">
        <text>ATP + protein L-histidine = ADP + protein N-phospho-L-histidine.</text>
        <dbReference type="EC" id="2.7.13.3"/>
    </reaction>
</comment>
<dbReference type="InterPro" id="IPR005467">
    <property type="entry name" value="His_kinase_dom"/>
</dbReference>
<accession>A0A7W1XCX7</accession>
<dbReference type="InterPro" id="IPR004358">
    <property type="entry name" value="Sig_transdc_His_kin-like_C"/>
</dbReference>
<name>A0A7W1XCX7_9BACL</name>
<dbReference type="Pfam" id="PF00512">
    <property type="entry name" value="HisKA"/>
    <property type="match status" value="1"/>
</dbReference>
<dbReference type="SMART" id="SM00388">
    <property type="entry name" value="HisKA"/>
    <property type="match status" value="1"/>
</dbReference>
<keyword evidence="11" id="KW-1185">Reference proteome</keyword>
<gene>
    <name evidence="10" type="ORF">H1164_15465</name>
</gene>
<dbReference type="GO" id="GO:0000155">
    <property type="term" value="F:phosphorelay sensor kinase activity"/>
    <property type="evidence" value="ECO:0007669"/>
    <property type="project" value="InterPro"/>
</dbReference>
<dbReference type="InterPro" id="IPR036890">
    <property type="entry name" value="HATPase_C_sf"/>
</dbReference>
<evidence type="ECO:0000256" key="2">
    <source>
        <dbReference type="ARBA" id="ARBA00012438"/>
    </source>
</evidence>
<evidence type="ECO:0000256" key="4">
    <source>
        <dbReference type="ARBA" id="ARBA00022679"/>
    </source>
</evidence>
<keyword evidence="6" id="KW-0418">Kinase</keyword>
<evidence type="ECO:0000256" key="8">
    <source>
        <dbReference type="ARBA" id="ARBA00023012"/>
    </source>
</evidence>
<dbReference type="AlphaFoldDB" id="A0A7W1XCX7"/>
<evidence type="ECO:0000256" key="6">
    <source>
        <dbReference type="ARBA" id="ARBA00022777"/>
    </source>
</evidence>
<proteinExistence type="predicted"/>
<evidence type="ECO:0000313" key="11">
    <source>
        <dbReference type="Proteomes" id="UP000530514"/>
    </source>
</evidence>
<dbReference type="Gene3D" id="3.30.450.20">
    <property type="entry name" value="PAS domain"/>
    <property type="match status" value="1"/>
</dbReference>
<sequence>MINMNIKQIAGNEDHQSCHLYTFYPVTPFERLAAQLFGHIHLGVVLLDDGLNVMEMNLAASELLSCDRAKVLYRSFQEVITRSEISHRQRERLLSMLLAKGDEPRQAEVEWNGNEEIRYLFLRIQGFDDGESGLKGKMVVIEDVTEKRSLSLQVRRNNRLATVGQIAAGTAHEIRNPLTAIKGFLQVIGHKLKENGQQKEHGYIDIMLKEISRISNLVGEFLMLSKPRPTDLRAISVSKVLKEILPIIKNEALLHNVDVVIERRLSSIPLVIADGEMLKQVFLNLCKNAIEAMNKGGRLTISMYTDEAEQTMAVEIADEGPGIPGHILEKVFQPFFTTKENGTGLGLPICRQILHEIGGEIEVDSDEQGTVAKVTLPLVSSRVYADS</sequence>
<evidence type="ECO:0000313" key="10">
    <source>
        <dbReference type="EMBL" id="MBA4544252.1"/>
    </source>
</evidence>
<comment type="caution">
    <text evidence="10">The sequence shown here is derived from an EMBL/GenBank/DDBJ whole genome shotgun (WGS) entry which is preliminary data.</text>
</comment>
<dbReference type="PRINTS" id="PR00344">
    <property type="entry name" value="BCTRLSENSOR"/>
</dbReference>
<dbReference type="SUPFAM" id="SSF55785">
    <property type="entry name" value="PYP-like sensor domain (PAS domain)"/>
    <property type="match status" value="1"/>
</dbReference>
<dbReference type="Gene3D" id="3.30.565.10">
    <property type="entry name" value="Histidine kinase-like ATPase, C-terminal domain"/>
    <property type="match status" value="1"/>
</dbReference>
<reference evidence="10 11" key="1">
    <citation type="submission" date="2020-07" db="EMBL/GenBank/DDBJ databases">
        <authorList>
            <person name="Feng H."/>
        </authorList>
    </citation>
    <scope>NUCLEOTIDE SEQUENCE [LARGE SCALE GENOMIC DNA]</scope>
    <source>
        <strain evidence="11">s-11</strain>
    </source>
</reference>
<dbReference type="InterPro" id="IPR003661">
    <property type="entry name" value="HisK_dim/P_dom"/>
</dbReference>
<dbReference type="Proteomes" id="UP000530514">
    <property type="component" value="Unassembled WGS sequence"/>
</dbReference>
<dbReference type="InterPro" id="IPR003594">
    <property type="entry name" value="HATPase_dom"/>
</dbReference>
<evidence type="ECO:0000256" key="1">
    <source>
        <dbReference type="ARBA" id="ARBA00000085"/>
    </source>
</evidence>
<keyword evidence="8" id="KW-0902">Two-component regulatory system</keyword>
<dbReference type="InterPro" id="IPR036097">
    <property type="entry name" value="HisK_dim/P_sf"/>
</dbReference>
<keyword evidence="4" id="KW-0808">Transferase</keyword>
<dbReference type="PANTHER" id="PTHR43065">
    <property type="entry name" value="SENSOR HISTIDINE KINASE"/>
    <property type="match status" value="1"/>
</dbReference>
<dbReference type="SUPFAM" id="SSF47384">
    <property type="entry name" value="Homodimeric domain of signal transducing histidine kinase"/>
    <property type="match status" value="1"/>
</dbReference>
<dbReference type="InterPro" id="IPR035965">
    <property type="entry name" value="PAS-like_dom_sf"/>
</dbReference>
<keyword evidence="7" id="KW-0067">ATP-binding</keyword>
<dbReference type="CDD" id="cd00130">
    <property type="entry name" value="PAS"/>
    <property type="match status" value="1"/>
</dbReference>
<evidence type="ECO:0000256" key="5">
    <source>
        <dbReference type="ARBA" id="ARBA00022741"/>
    </source>
</evidence>
<organism evidence="10 11">
    <name type="scientific">Thermoactinomyces daqus</name>
    <dbReference type="NCBI Taxonomy" id="1329516"/>
    <lineage>
        <taxon>Bacteria</taxon>
        <taxon>Bacillati</taxon>
        <taxon>Bacillota</taxon>
        <taxon>Bacilli</taxon>
        <taxon>Bacillales</taxon>
        <taxon>Thermoactinomycetaceae</taxon>
        <taxon>Thermoactinomyces</taxon>
    </lineage>
</organism>
<dbReference type="PROSITE" id="PS50109">
    <property type="entry name" value="HIS_KIN"/>
    <property type="match status" value="1"/>
</dbReference>
<dbReference type="PANTHER" id="PTHR43065:SF10">
    <property type="entry name" value="PEROXIDE STRESS-ACTIVATED HISTIDINE KINASE MAK3"/>
    <property type="match status" value="1"/>
</dbReference>
<dbReference type="SMART" id="SM00387">
    <property type="entry name" value="HATPase_c"/>
    <property type="match status" value="1"/>
</dbReference>
<dbReference type="InterPro" id="IPR013656">
    <property type="entry name" value="PAS_4"/>
</dbReference>
<feature type="domain" description="Histidine kinase" evidence="9">
    <location>
        <begin position="169"/>
        <end position="380"/>
    </location>
</feature>
<dbReference type="Pfam" id="PF08448">
    <property type="entry name" value="PAS_4"/>
    <property type="match status" value="1"/>
</dbReference>
<keyword evidence="5" id="KW-0547">Nucleotide-binding</keyword>
<dbReference type="GO" id="GO:0005524">
    <property type="term" value="F:ATP binding"/>
    <property type="evidence" value="ECO:0007669"/>
    <property type="project" value="UniProtKB-KW"/>
</dbReference>
<dbReference type="EC" id="2.7.13.3" evidence="2"/>
<keyword evidence="3" id="KW-0597">Phosphoprotein</keyword>
<evidence type="ECO:0000256" key="3">
    <source>
        <dbReference type="ARBA" id="ARBA00022553"/>
    </source>
</evidence>
<dbReference type="CDD" id="cd00082">
    <property type="entry name" value="HisKA"/>
    <property type="match status" value="1"/>
</dbReference>
<dbReference type="Gene3D" id="1.10.287.130">
    <property type="match status" value="1"/>
</dbReference>
<dbReference type="InterPro" id="IPR000014">
    <property type="entry name" value="PAS"/>
</dbReference>
<dbReference type="SUPFAM" id="SSF55874">
    <property type="entry name" value="ATPase domain of HSP90 chaperone/DNA topoisomerase II/histidine kinase"/>
    <property type="match status" value="1"/>
</dbReference>
<dbReference type="RefSeq" id="WP_033102191.1">
    <property type="nucleotide sequence ID" value="NZ_JACEIP010000033.1"/>
</dbReference>
<dbReference type="EMBL" id="JACEIP010000033">
    <property type="protein sequence ID" value="MBA4544252.1"/>
    <property type="molecule type" value="Genomic_DNA"/>
</dbReference>